<proteinExistence type="predicted"/>
<reference evidence="1" key="2">
    <citation type="journal article" date="2018" name="Genome Announc.">
        <title>First Report of a Complete Genome Sequence of White spot syndrome virus from India.</title>
        <authorList>
            <person name="Vinaya Kumar K."/>
            <person name="Shekhar M.S."/>
            <person name="Otta S.K."/>
            <person name="Karthic K."/>
            <person name="Ashok Kumar J."/>
            <person name="Gopikrishna G."/>
            <person name="Vijayan K.K."/>
        </authorList>
    </citation>
    <scope>NUCLEOTIDE SEQUENCE</scope>
    <source>
        <strain evidence="1">IN_AP4RU</strain>
    </source>
</reference>
<protein>
    <submittedName>
        <fullName evidence="1">WSSV120</fullName>
    </submittedName>
</protein>
<reference evidence="1" key="1">
    <citation type="submission" date="2017-12" db="EMBL/GenBank/DDBJ databases">
        <authorList>
            <person name="Katneni V.K."/>
            <person name="Shekhar M.S."/>
            <person name="Otta S.K."/>
            <person name="Karthic K."/>
            <person name="Jangam A.K."/>
            <person name="Gopikrishna G."/>
            <person name="Vijayan K.K."/>
        </authorList>
    </citation>
    <scope>NUCLEOTIDE SEQUENCE [LARGE SCALE GENOMIC DNA]</scope>
    <source>
        <strain evidence="1">IN_AP4RU</strain>
    </source>
</reference>
<dbReference type="Proteomes" id="UP000267352">
    <property type="component" value="Segment"/>
</dbReference>
<name>A0A2I6SBM7_9VIRU</name>
<accession>A0A2I6SBM7</accession>
<organism evidence="1">
    <name type="scientific">White spot syndrome virus</name>
    <dbReference type="NCBI Taxonomy" id="342409"/>
    <lineage>
        <taxon>Viruses</taxon>
        <taxon>Viruses incertae sedis</taxon>
        <taxon>Naldaviricetes</taxon>
        <taxon>Nimaviridae</taxon>
        <taxon>Whispovirus</taxon>
    </lineage>
</organism>
<evidence type="ECO:0000313" key="1">
    <source>
        <dbReference type="EMBL" id="AUO14973.1"/>
    </source>
</evidence>
<dbReference type="EMBL" id="MG702567">
    <property type="protein sequence ID" value="AUO14973.1"/>
    <property type="molecule type" value="Genomic_DNA"/>
</dbReference>
<sequence length="49" mass="5681">MEEEEEEVEGRRDKVGLFIVSRKVFTFFVGRAFQLKEGRSSPFQLMPSG</sequence>